<organism evidence="1">
    <name type="scientific">marine sediment metagenome</name>
    <dbReference type="NCBI Taxonomy" id="412755"/>
    <lineage>
        <taxon>unclassified sequences</taxon>
        <taxon>metagenomes</taxon>
        <taxon>ecological metagenomes</taxon>
    </lineage>
</organism>
<proteinExistence type="predicted"/>
<comment type="caution">
    <text evidence="1">The sequence shown here is derived from an EMBL/GenBank/DDBJ whole genome shotgun (WGS) entry which is preliminary data.</text>
</comment>
<dbReference type="AlphaFoldDB" id="A0A0F9KCQ1"/>
<protein>
    <submittedName>
        <fullName evidence="1">Uncharacterized protein</fullName>
    </submittedName>
</protein>
<evidence type="ECO:0000313" key="1">
    <source>
        <dbReference type="EMBL" id="KKM19933.1"/>
    </source>
</evidence>
<dbReference type="EMBL" id="LAZR01013875">
    <property type="protein sequence ID" value="KKM19933.1"/>
    <property type="molecule type" value="Genomic_DNA"/>
</dbReference>
<gene>
    <name evidence="1" type="ORF">LCGC14_1650600</name>
</gene>
<name>A0A0F9KCQ1_9ZZZZ</name>
<sequence length="199" mass="21748">MAKINPGPLASSISGSVGNITFERTRFGQVVQRKPIPPTHTTTAAMAIKDRFRQGMAGFFNLDADLRTGLRLGADTYNKAQTSPWLTTWMRYWGGAPWQLPAVPRPDVVLQVTGIVPAGAWTFISTNLDAPFPEYSCHVGYLKDGQLVGVGPNTYLIPLVIPRQPLLRLPALLPYDFLLIPTLFVAYDQIGVGITEPGV</sequence>
<accession>A0A0F9KCQ1</accession>
<reference evidence="1" key="1">
    <citation type="journal article" date="2015" name="Nature">
        <title>Complex archaea that bridge the gap between prokaryotes and eukaryotes.</title>
        <authorList>
            <person name="Spang A."/>
            <person name="Saw J.H."/>
            <person name="Jorgensen S.L."/>
            <person name="Zaremba-Niedzwiedzka K."/>
            <person name="Martijn J."/>
            <person name="Lind A.E."/>
            <person name="van Eijk R."/>
            <person name="Schleper C."/>
            <person name="Guy L."/>
            <person name="Ettema T.J."/>
        </authorList>
    </citation>
    <scope>NUCLEOTIDE SEQUENCE</scope>
</reference>